<feature type="transmembrane region" description="Helical" evidence="1">
    <location>
        <begin position="284"/>
        <end position="304"/>
    </location>
</feature>
<gene>
    <name evidence="2" type="ORF">ACHHYP_06215</name>
</gene>
<keyword evidence="1" id="KW-1133">Transmembrane helix</keyword>
<sequence>MLPLPTATTQAVVEADLDMKRINVEVMLYAYANASASAPLMLVHTSLLEPTDDSYGFFGWQFLYDWIVGLREVIAFVGDGGAITLVSETEAPLSQQTQAWQVTADIAQYLRTGVTYVTAVMIAVAAITVVYMVACKGHYEGLNMFELSRVGAITWVGRPMLLLRSMTALCVLSTATLELKYSGYISYLSAVATPWYKTLLAANEVTWLVSIVNDVSLVLTQEYTAFYVYPNSELVWVVVAALSAFSPVTAEMDVDMGCNIVEIDFQVVCTSGGVHIGHLTRMTLLIVIVVLCNLLCFLVARHLIGRKPSCPVASLFLSSGARYLYNHQHRRHNGVYYLDPASAALNGILTMRYGKKMLVLDLKIWRTFVLDVPAIDHKSTESFLGAFPLLD</sequence>
<keyword evidence="1" id="KW-0812">Transmembrane</keyword>
<evidence type="ECO:0000313" key="2">
    <source>
        <dbReference type="EMBL" id="OQR89558.1"/>
    </source>
</evidence>
<dbReference type="AlphaFoldDB" id="A0A1V9YV06"/>
<dbReference type="Proteomes" id="UP000243579">
    <property type="component" value="Unassembled WGS sequence"/>
</dbReference>
<keyword evidence="3" id="KW-1185">Reference proteome</keyword>
<evidence type="ECO:0000313" key="3">
    <source>
        <dbReference type="Proteomes" id="UP000243579"/>
    </source>
</evidence>
<protein>
    <recommendedName>
        <fullName evidence="4">Transmembrane protein</fullName>
    </recommendedName>
</protein>
<feature type="transmembrane region" description="Helical" evidence="1">
    <location>
        <begin position="113"/>
        <end position="134"/>
    </location>
</feature>
<proteinExistence type="predicted"/>
<evidence type="ECO:0000256" key="1">
    <source>
        <dbReference type="SAM" id="Phobius"/>
    </source>
</evidence>
<comment type="caution">
    <text evidence="2">The sequence shown here is derived from an EMBL/GenBank/DDBJ whole genome shotgun (WGS) entry which is preliminary data.</text>
</comment>
<evidence type="ECO:0008006" key="4">
    <source>
        <dbReference type="Google" id="ProtNLM"/>
    </source>
</evidence>
<reference evidence="2 3" key="1">
    <citation type="journal article" date="2014" name="Genome Biol. Evol.">
        <title>The secreted proteins of Achlya hypogyna and Thraustotheca clavata identify the ancestral oomycete secretome and reveal gene acquisitions by horizontal gene transfer.</title>
        <authorList>
            <person name="Misner I."/>
            <person name="Blouin N."/>
            <person name="Leonard G."/>
            <person name="Richards T.A."/>
            <person name="Lane C.E."/>
        </authorList>
    </citation>
    <scope>NUCLEOTIDE SEQUENCE [LARGE SCALE GENOMIC DNA]</scope>
    <source>
        <strain evidence="2 3">ATCC 48635</strain>
    </source>
</reference>
<name>A0A1V9YV06_ACHHY</name>
<organism evidence="2 3">
    <name type="scientific">Achlya hypogyna</name>
    <name type="common">Oomycete</name>
    <name type="synonym">Protoachlya hypogyna</name>
    <dbReference type="NCBI Taxonomy" id="1202772"/>
    <lineage>
        <taxon>Eukaryota</taxon>
        <taxon>Sar</taxon>
        <taxon>Stramenopiles</taxon>
        <taxon>Oomycota</taxon>
        <taxon>Saprolegniomycetes</taxon>
        <taxon>Saprolegniales</taxon>
        <taxon>Achlyaceae</taxon>
        <taxon>Achlya</taxon>
    </lineage>
</organism>
<keyword evidence="1" id="KW-0472">Membrane</keyword>
<dbReference type="EMBL" id="JNBR01000788">
    <property type="protein sequence ID" value="OQR89558.1"/>
    <property type="molecule type" value="Genomic_DNA"/>
</dbReference>
<accession>A0A1V9YV06</accession>